<evidence type="ECO:0000256" key="4">
    <source>
        <dbReference type="ARBA" id="ARBA00023319"/>
    </source>
</evidence>
<dbReference type="InterPro" id="IPR003006">
    <property type="entry name" value="Ig/MHC_CS"/>
</dbReference>
<dbReference type="InterPro" id="IPR013098">
    <property type="entry name" value="Ig_I-set"/>
</dbReference>
<reference evidence="6 7" key="1">
    <citation type="submission" date="2020-06" db="EMBL/GenBank/DDBJ databases">
        <authorList>
            <person name="Li R."/>
            <person name="Bekaert M."/>
        </authorList>
    </citation>
    <scope>NUCLEOTIDE SEQUENCE [LARGE SCALE GENOMIC DNA]</scope>
    <source>
        <strain evidence="7">wild</strain>
    </source>
</reference>
<dbReference type="EMBL" id="CACVKT020009362">
    <property type="protein sequence ID" value="CAC5421651.1"/>
    <property type="molecule type" value="Genomic_DNA"/>
</dbReference>
<dbReference type="Gene3D" id="2.60.40.10">
    <property type="entry name" value="Immunoglobulins"/>
    <property type="match status" value="2"/>
</dbReference>
<dbReference type="OrthoDB" id="6161364at2759"/>
<keyword evidence="3" id="KW-0325">Glycoprotein</keyword>
<keyword evidence="1" id="KW-0732">Signal</keyword>
<keyword evidence="2" id="KW-1015">Disulfide bond</keyword>
<gene>
    <name evidence="6" type="ORF">MCOR_53746</name>
</gene>
<dbReference type="PROSITE" id="PS50835">
    <property type="entry name" value="IG_LIKE"/>
    <property type="match status" value="1"/>
</dbReference>
<dbReference type="AlphaFoldDB" id="A0A6J8ERB1"/>
<dbReference type="Pfam" id="PF07679">
    <property type="entry name" value="I-set"/>
    <property type="match status" value="1"/>
</dbReference>
<dbReference type="PROSITE" id="PS00290">
    <property type="entry name" value="IG_MHC"/>
    <property type="match status" value="1"/>
</dbReference>
<accession>A0A6J8ERB1</accession>
<dbReference type="PANTHER" id="PTHR44337:SF8">
    <property type="entry name" value="IMMUNOGLOBULIN SUBTYPE DOMAIN-CONTAINING PROTEIN"/>
    <property type="match status" value="1"/>
</dbReference>
<evidence type="ECO:0000259" key="5">
    <source>
        <dbReference type="PROSITE" id="PS50835"/>
    </source>
</evidence>
<evidence type="ECO:0000256" key="3">
    <source>
        <dbReference type="ARBA" id="ARBA00023180"/>
    </source>
</evidence>
<keyword evidence="7" id="KW-1185">Reference proteome</keyword>
<name>A0A6J8ERB1_MYTCO</name>
<evidence type="ECO:0000313" key="7">
    <source>
        <dbReference type="Proteomes" id="UP000507470"/>
    </source>
</evidence>
<keyword evidence="4" id="KW-0393">Immunoglobulin domain</keyword>
<evidence type="ECO:0000256" key="1">
    <source>
        <dbReference type="ARBA" id="ARBA00022729"/>
    </source>
</evidence>
<dbReference type="PANTHER" id="PTHR44337">
    <property type="entry name" value="CARCINOEMBRYONIC ANTIGEN-RELATED CELL ADHESION MOLECULE 8"/>
    <property type="match status" value="1"/>
</dbReference>
<protein>
    <recommendedName>
        <fullName evidence="5">Ig-like domain-containing protein</fullName>
    </recommendedName>
</protein>
<evidence type="ECO:0000313" key="6">
    <source>
        <dbReference type="EMBL" id="CAC5421651.1"/>
    </source>
</evidence>
<feature type="domain" description="Ig-like" evidence="5">
    <location>
        <begin position="13"/>
        <end position="104"/>
    </location>
</feature>
<dbReference type="InterPro" id="IPR052598">
    <property type="entry name" value="IgSF_CEA-related"/>
</dbReference>
<dbReference type="InterPro" id="IPR013783">
    <property type="entry name" value="Ig-like_fold"/>
</dbReference>
<dbReference type="SUPFAM" id="SSF48726">
    <property type="entry name" value="Immunoglobulin"/>
    <property type="match status" value="1"/>
</dbReference>
<dbReference type="InterPro" id="IPR036179">
    <property type="entry name" value="Ig-like_dom_sf"/>
</dbReference>
<dbReference type="Proteomes" id="UP000507470">
    <property type="component" value="Unassembled WGS sequence"/>
</dbReference>
<evidence type="ECO:0000256" key="2">
    <source>
        <dbReference type="ARBA" id="ARBA00023157"/>
    </source>
</evidence>
<proteinExistence type="predicted"/>
<dbReference type="InterPro" id="IPR007110">
    <property type="entry name" value="Ig-like_dom"/>
</dbReference>
<organism evidence="6 7">
    <name type="scientific">Mytilus coruscus</name>
    <name type="common">Sea mussel</name>
    <dbReference type="NCBI Taxonomy" id="42192"/>
    <lineage>
        <taxon>Eukaryota</taxon>
        <taxon>Metazoa</taxon>
        <taxon>Spiralia</taxon>
        <taxon>Lophotrochozoa</taxon>
        <taxon>Mollusca</taxon>
        <taxon>Bivalvia</taxon>
        <taxon>Autobranchia</taxon>
        <taxon>Pteriomorphia</taxon>
        <taxon>Mytilida</taxon>
        <taxon>Mytiloidea</taxon>
        <taxon>Mytilidae</taxon>
        <taxon>Mytilinae</taxon>
        <taxon>Mytilus</taxon>
    </lineage>
</organism>
<sequence>MSNTVTLDPYYGPENVVVEPAISRINVTEGTTLGPIQCFATCNPECKYNWKHKWTKIFKPVPKEYISYQDRNLTIQRINRNQTGKYRCRVDHPEANRHNKTDVSVDVQYSPKIKSIWFSNKSEIYRSGTSNTNYFNEDVYSKMTLRIESNPDPRIMFNSSLLTIHRSDKGNGYTDYISKLPSLKCEDSGNVTIRAVNGIGNGDTRTVNLQIYCKPRNATAKSRQIGTK</sequence>